<dbReference type="NCBIfam" id="TIGR00787">
    <property type="entry name" value="dctP"/>
    <property type="match status" value="1"/>
</dbReference>
<dbReference type="InterPro" id="IPR038404">
    <property type="entry name" value="TRAP_DctP_sf"/>
</dbReference>
<dbReference type="PIRSF" id="PIRSF006470">
    <property type="entry name" value="DctB"/>
    <property type="match status" value="1"/>
</dbReference>
<comment type="similarity">
    <text evidence="1">Belongs to the bacterial solute-binding protein 7 family.</text>
</comment>
<gene>
    <name evidence="4" type="ORF">J2S00_000791</name>
</gene>
<keyword evidence="3" id="KW-0732">Signal</keyword>
<evidence type="ECO:0000313" key="4">
    <source>
        <dbReference type="EMBL" id="MDQ0338008.1"/>
    </source>
</evidence>
<evidence type="ECO:0000313" key="5">
    <source>
        <dbReference type="Proteomes" id="UP001232445"/>
    </source>
</evidence>
<evidence type="ECO:0000256" key="2">
    <source>
        <dbReference type="ARBA" id="ARBA00022448"/>
    </source>
</evidence>
<dbReference type="RefSeq" id="WP_307335675.1">
    <property type="nucleotide sequence ID" value="NZ_JAUSUQ010000002.1"/>
</dbReference>
<evidence type="ECO:0000256" key="3">
    <source>
        <dbReference type="ARBA" id="ARBA00022729"/>
    </source>
</evidence>
<evidence type="ECO:0000256" key="1">
    <source>
        <dbReference type="ARBA" id="ARBA00009023"/>
    </source>
</evidence>
<reference evidence="4 5" key="1">
    <citation type="submission" date="2023-07" db="EMBL/GenBank/DDBJ databases">
        <title>Genomic Encyclopedia of Type Strains, Phase IV (KMG-IV): sequencing the most valuable type-strain genomes for metagenomic binning, comparative biology and taxonomic classification.</title>
        <authorList>
            <person name="Goeker M."/>
        </authorList>
    </citation>
    <scope>NUCLEOTIDE SEQUENCE [LARGE SCALE GENOMIC DNA]</scope>
    <source>
        <strain evidence="4 5">DSM 17740</strain>
    </source>
</reference>
<dbReference type="Gene3D" id="3.40.190.170">
    <property type="entry name" value="Bacterial extracellular solute-binding protein, family 7"/>
    <property type="match status" value="1"/>
</dbReference>
<dbReference type="NCBIfam" id="NF037995">
    <property type="entry name" value="TRAP_S1"/>
    <property type="match status" value="1"/>
</dbReference>
<dbReference type="EMBL" id="JAUSUQ010000002">
    <property type="protein sequence ID" value="MDQ0338008.1"/>
    <property type="molecule type" value="Genomic_DNA"/>
</dbReference>
<dbReference type="Pfam" id="PF03480">
    <property type="entry name" value="DctP"/>
    <property type="match status" value="1"/>
</dbReference>
<sequence>MTNLLQSRLNVRKRTLTVCVLICLILILDACASEQYPEDHEQLSEEERLVIRFSHVVGEETPKGLAARRFAELIKERTGGYVEVQVFSNSYLYKDGEEIDALLQGDVQIIAPAISKLSELVPEWQVLDLPFAFDQVEEVFDYVQGPVGQELFARLEAKGIKTLAVWDNGFKHITNSQRPIQAPEDMAGLRFRIMPSEVLYQQFRQIGAEAENYAFNEVFQLLEHEHIDGQENTLSNIISRNLHYLQNYITISNHGYLGYLVLINRAFWEGLPEEVQDVILTTLEEVTEWQHQVAKEMNEQNLQEIEACQCIQITYLDEEDRELWRQHLQPVYQYYEDKYGKQYVVSLPRFKNADQ</sequence>
<dbReference type="Proteomes" id="UP001232445">
    <property type="component" value="Unassembled WGS sequence"/>
</dbReference>
<organism evidence="4 5">
    <name type="scientific">Caldalkalibacillus uzonensis</name>
    <dbReference type="NCBI Taxonomy" id="353224"/>
    <lineage>
        <taxon>Bacteria</taxon>
        <taxon>Bacillati</taxon>
        <taxon>Bacillota</taxon>
        <taxon>Bacilli</taxon>
        <taxon>Bacillales</taxon>
        <taxon>Bacillaceae</taxon>
        <taxon>Caldalkalibacillus</taxon>
    </lineage>
</organism>
<accession>A0ABU0CNL5</accession>
<dbReference type="PANTHER" id="PTHR33376:SF7">
    <property type="entry name" value="C4-DICARBOXYLATE-BINDING PROTEIN DCTB"/>
    <property type="match status" value="1"/>
</dbReference>
<name>A0ABU0CNL5_9BACI</name>
<keyword evidence="2" id="KW-0813">Transport</keyword>
<proteinExistence type="inferred from homology"/>
<dbReference type="InterPro" id="IPR004682">
    <property type="entry name" value="TRAP_DctP"/>
</dbReference>
<keyword evidence="5" id="KW-1185">Reference proteome</keyword>
<dbReference type="InterPro" id="IPR018389">
    <property type="entry name" value="DctP_fam"/>
</dbReference>
<protein>
    <submittedName>
        <fullName evidence="4">C4-dicarboxylate-binding protein DctP</fullName>
    </submittedName>
</protein>
<comment type="caution">
    <text evidence="4">The sequence shown here is derived from an EMBL/GenBank/DDBJ whole genome shotgun (WGS) entry which is preliminary data.</text>
</comment>
<dbReference type="PANTHER" id="PTHR33376">
    <property type="match status" value="1"/>
</dbReference>